<gene>
    <name evidence="2" type="ORF">Hypma_013128</name>
</gene>
<evidence type="ECO:0000313" key="2">
    <source>
        <dbReference type="EMBL" id="RDB19895.1"/>
    </source>
</evidence>
<accession>A0A369JHL1</accession>
<reference evidence="2" key="1">
    <citation type="submission" date="2018-04" db="EMBL/GenBank/DDBJ databases">
        <title>Whole genome sequencing of Hypsizygus marmoreus.</title>
        <authorList>
            <person name="Choi I.-G."/>
            <person name="Min B."/>
            <person name="Kim J.-G."/>
            <person name="Kim S."/>
            <person name="Oh Y.-L."/>
            <person name="Kong W.-S."/>
            <person name="Park H."/>
            <person name="Jeong J."/>
            <person name="Song E.-S."/>
        </authorList>
    </citation>
    <scope>NUCLEOTIDE SEQUENCE [LARGE SCALE GENOMIC DNA]</scope>
    <source>
        <strain evidence="2">51987-8</strain>
    </source>
</reference>
<dbReference type="OrthoDB" id="2687798at2759"/>
<evidence type="ECO:0000313" key="3">
    <source>
        <dbReference type="Proteomes" id="UP000076154"/>
    </source>
</evidence>
<dbReference type="EMBL" id="LUEZ02000071">
    <property type="protein sequence ID" value="RDB19895.1"/>
    <property type="molecule type" value="Genomic_DNA"/>
</dbReference>
<evidence type="ECO:0000256" key="1">
    <source>
        <dbReference type="SAM" id="MobiDB-lite"/>
    </source>
</evidence>
<dbReference type="AlphaFoldDB" id="A0A369JHL1"/>
<proteinExistence type="predicted"/>
<name>A0A369JHL1_HYPMA</name>
<sequence>MQLSRNIRAVLVRQPRRLIHTSPSLMHSKPPPSHTTDTYKKDVDPTPPADSKIHRVDPSSENAQKPQELMSGEWSKAGSKTGEYQTVSTTEPYAAPGEDQRPTKGQRERQAEAENQKEGDAPETTKLQEDSMIQFSN</sequence>
<feature type="region of interest" description="Disordered" evidence="1">
    <location>
        <begin position="14"/>
        <end position="137"/>
    </location>
</feature>
<feature type="compositionally biased region" description="Basic and acidic residues" evidence="1">
    <location>
        <begin position="98"/>
        <end position="120"/>
    </location>
</feature>
<organism evidence="2 3">
    <name type="scientific">Hypsizygus marmoreus</name>
    <name type="common">White beech mushroom</name>
    <name type="synonym">Agaricus marmoreus</name>
    <dbReference type="NCBI Taxonomy" id="39966"/>
    <lineage>
        <taxon>Eukaryota</taxon>
        <taxon>Fungi</taxon>
        <taxon>Dikarya</taxon>
        <taxon>Basidiomycota</taxon>
        <taxon>Agaricomycotina</taxon>
        <taxon>Agaricomycetes</taxon>
        <taxon>Agaricomycetidae</taxon>
        <taxon>Agaricales</taxon>
        <taxon>Tricholomatineae</taxon>
        <taxon>Lyophyllaceae</taxon>
        <taxon>Hypsizygus</taxon>
    </lineage>
</organism>
<comment type="caution">
    <text evidence="2">The sequence shown here is derived from an EMBL/GenBank/DDBJ whole genome shotgun (WGS) entry which is preliminary data.</text>
</comment>
<dbReference type="InParanoid" id="A0A369JHL1"/>
<protein>
    <submittedName>
        <fullName evidence="2">Uncharacterized protein</fullName>
    </submittedName>
</protein>
<feature type="compositionally biased region" description="Polar residues" evidence="1">
    <location>
        <begin position="82"/>
        <end position="91"/>
    </location>
</feature>
<keyword evidence="3" id="KW-1185">Reference proteome</keyword>
<dbReference type="Proteomes" id="UP000076154">
    <property type="component" value="Unassembled WGS sequence"/>
</dbReference>